<gene>
    <name evidence="2" type="ORF">HEP81_02022</name>
</gene>
<dbReference type="Proteomes" id="UP000516422">
    <property type="component" value="Chromosome"/>
</dbReference>
<evidence type="ECO:0000313" key="3">
    <source>
        <dbReference type="Proteomes" id="UP000516422"/>
    </source>
</evidence>
<dbReference type="KEGG" id="sgf:HEP81_02022"/>
<organism evidence="2 3">
    <name type="scientific">Streptomyces griseofuscus</name>
    <dbReference type="NCBI Taxonomy" id="146922"/>
    <lineage>
        <taxon>Bacteria</taxon>
        <taxon>Bacillati</taxon>
        <taxon>Actinomycetota</taxon>
        <taxon>Actinomycetes</taxon>
        <taxon>Kitasatosporales</taxon>
        <taxon>Streptomycetaceae</taxon>
        <taxon>Streptomyces</taxon>
    </lineage>
</organism>
<accession>A0A7H1PWB9</accession>
<proteinExistence type="predicted"/>
<evidence type="ECO:0000256" key="1">
    <source>
        <dbReference type="SAM" id="MobiDB-lite"/>
    </source>
</evidence>
<reference evidence="2 3" key="1">
    <citation type="submission" date="2020-04" db="EMBL/GenBank/DDBJ databases">
        <title>Characterization and engineering of Streptomyces griseofuscus DSM40191 as a potential heterologous host for expression of BGCs.</title>
        <authorList>
            <person name="Gren T."/>
            <person name="Whitford C.M."/>
            <person name="Mohite O.S."/>
            <person name="Joergensen T.S."/>
            <person name="Nielsen J.B."/>
            <person name="Lee S.Y."/>
            <person name="Weber T."/>
        </authorList>
    </citation>
    <scope>NUCLEOTIDE SEQUENCE [LARGE SCALE GENOMIC DNA]</scope>
    <source>
        <strain evidence="2 3">DSM 40191</strain>
    </source>
</reference>
<evidence type="ECO:0000313" key="2">
    <source>
        <dbReference type="EMBL" id="QNT92349.1"/>
    </source>
</evidence>
<protein>
    <submittedName>
        <fullName evidence="2">Uncharacterized protein</fullName>
    </submittedName>
</protein>
<dbReference type="AlphaFoldDB" id="A0A7H1PWB9"/>
<dbReference type="EMBL" id="CP051006">
    <property type="protein sequence ID" value="QNT92349.1"/>
    <property type="molecule type" value="Genomic_DNA"/>
</dbReference>
<sequence>MPCGSNGSSRAHWPFVRSPRPTKGDHQRTRSTFATDPNPDWPFAHYLGTDVVVGNGMAFIAEDGQEGYLPASVRNALAWA</sequence>
<name>A0A7H1PWB9_9ACTN</name>
<feature type="region of interest" description="Disordered" evidence="1">
    <location>
        <begin position="1"/>
        <end position="37"/>
    </location>
</feature>